<dbReference type="SUPFAM" id="SSF46785">
    <property type="entry name" value="Winged helix' DNA-binding domain"/>
    <property type="match status" value="1"/>
</dbReference>
<dbReference type="CDD" id="cd17546">
    <property type="entry name" value="REC_hyHK_CKI1_RcsC-like"/>
    <property type="match status" value="1"/>
</dbReference>
<feature type="modified residue" description="4-aspartylphosphate" evidence="13">
    <location>
        <position position="416"/>
    </location>
</feature>
<dbReference type="Pfam" id="PF00072">
    <property type="entry name" value="Response_reg"/>
    <property type="match status" value="1"/>
</dbReference>
<dbReference type="PROSITE" id="PS00434">
    <property type="entry name" value="HSF_DOMAIN"/>
    <property type="match status" value="1"/>
</dbReference>
<evidence type="ECO:0000256" key="7">
    <source>
        <dbReference type="ARBA" id="ARBA00023125"/>
    </source>
</evidence>
<feature type="domain" description="Response regulatory" evidence="16">
    <location>
        <begin position="366"/>
        <end position="480"/>
    </location>
</feature>
<dbReference type="FunFam" id="3.40.50.2300:FF:000212">
    <property type="entry name" value="Stress response regulator/HFS transcription factor"/>
    <property type="match status" value="1"/>
</dbReference>
<feature type="region of interest" description="Disordered" evidence="15">
    <location>
        <begin position="502"/>
        <end position="531"/>
    </location>
</feature>
<dbReference type="PRINTS" id="PR00056">
    <property type="entry name" value="HSFDOMAIN"/>
</dbReference>
<evidence type="ECO:0000256" key="2">
    <source>
        <dbReference type="ARBA" id="ARBA00011233"/>
    </source>
</evidence>
<comment type="function">
    <text evidence="10">Transcription factor that is part of a SLN1-YPD1-SKN7 two-component regulatory system, which controls gene expression in response to changes in the osmolarity of the extracellular environment. Under low osmotic conditions, phosphorylated and activated by the phosphorelay intermediate protein YPD1. Also activated in response to oxidative stress, independent on the two-component regulatory system. Regulates heat shock genes in response to oxidative stress and genes involved in cell wall integrity in response to osmotic changes.</text>
</comment>
<dbReference type="Proteomes" id="UP001141434">
    <property type="component" value="Unassembled WGS sequence"/>
</dbReference>
<dbReference type="OrthoDB" id="424572at2759"/>
<evidence type="ECO:0000256" key="10">
    <source>
        <dbReference type="ARBA" id="ARBA00057149"/>
    </source>
</evidence>
<keyword evidence="7 12" id="KW-0238">DNA-binding</keyword>
<keyword evidence="9 12" id="KW-0539">Nucleus</keyword>
<dbReference type="InterPro" id="IPR036388">
    <property type="entry name" value="WH-like_DNA-bd_sf"/>
</dbReference>
<dbReference type="Gene3D" id="3.40.50.2300">
    <property type="match status" value="1"/>
</dbReference>
<dbReference type="RefSeq" id="XP_056509014.1">
    <property type="nucleotide sequence ID" value="XM_056658721.1"/>
</dbReference>
<evidence type="ECO:0000256" key="1">
    <source>
        <dbReference type="ARBA" id="ARBA00004123"/>
    </source>
</evidence>
<dbReference type="InterPro" id="IPR011006">
    <property type="entry name" value="CheY-like_superfamily"/>
</dbReference>
<accession>A0A9W9ES80</accession>
<evidence type="ECO:0000256" key="15">
    <source>
        <dbReference type="SAM" id="MobiDB-lite"/>
    </source>
</evidence>
<dbReference type="GeneID" id="81397890"/>
<evidence type="ECO:0000256" key="9">
    <source>
        <dbReference type="ARBA" id="ARBA00023242"/>
    </source>
</evidence>
<evidence type="ECO:0000313" key="17">
    <source>
        <dbReference type="EMBL" id="KAJ5086889.1"/>
    </source>
</evidence>
<dbReference type="GO" id="GO:0003700">
    <property type="term" value="F:DNA-binding transcription factor activity"/>
    <property type="evidence" value="ECO:0007669"/>
    <property type="project" value="UniProtKB-UniRule"/>
</dbReference>
<evidence type="ECO:0000256" key="11">
    <source>
        <dbReference type="ARBA" id="ARBA00061465"/>
    </source>
</evidence>
<evidence type="ECO:0000256" key="5">
    <source>
        <dbReference type="ARBA" id="ARBA00023015"/>
    </source>
</evidence>
<dbReference type="PANTHER" id="PTHR45339:SF1">
    <property type="entry name" value="HYBRID SIGNAL TRANSDUCTION HISTIDINE KINASE J"/>
    <property type="match status" value="1"/>
</dbReference>
<dbReference type="GO" id="GO:0043565">
    <property type="term" value="F:sequence-specific DNA binding"/>
    <property type="evidence" value="ECO:0007669"/>
    <property type="project" value="InterPro"/>
</dbReference>
<keyword evidence="18" id="KW-1185">Reference proteome</keyword>
<dbReference type="GO" id="GO:0000156">
    <property type="term" value="F:phosphorelay response regulator activity"/>
    <property type="evidence" value="ECO:0007669"/>
    <property type="project" value="InterPro"/>
</dbReference>
<feature type="compositionally biased region" description="Polar residues" evidence="15">
    <location>
        <begin position="206"/>
        <end position="220"/>
    </location>
</feature>
<dbReference type="GO" id="GO:0005634">
    <property type="term" value="C:nucleus"/>
    <property type="evidence" value="ECO:0007669"/>
    <property type="project" value="UniProtKB-SubCell"/>
</dbReference>
<reference evidence="17" key="1">
    <citation type="submission" date="2022-11" db="EMBL/GenBank/DDBJ databases">
        <authorList>
            <person name="Petersen C."/>
        </authorList>
    </citation>
    <scope>NUCLEOTIDE SEQUENCE</scope>
    <source>
        <strain evidence="17">IBT 34128</strain>
    </source>
</reference>
<evidence type="ECO:0000256" key="4">
    <source>
        <dbReference type="ARBA" id="ARBA00023012"/>
    </source>
</evidence>
<evidence type="ECO:0000256" key="8">
    <source>
        <dbReference type="ARBA" id="ARBA00023163"/>
    </source>
</evidence>
<feature type="compositionally biased region" description="Polar residues" evidence="15">
    <location>
        <begin position="516"/>
        <end position="531"/>
    </location>
</feature>
<dbReference type="EMBL" id="JAPMSZ010000010">
    <property type="protein sequence ID" value="KAJ5086889.1"/>
    <property type="molecule type" value="Genomic_DNA"/>
</dbReference>
<evidence type="ECO:0000256" key="6">
    <source>
        <dbReference type="ARBA" id="ARBA00023054"/>
    </source>
</evidence>
<comment type="subunit">
    <text evidence="2">Homotrimer.</text>
</comment>
<dbReference type="Gene3D" id="1.10.10.10">
    <property type="entry name" value="Winged helix-like DNA-binding domain superfamily/Winged helix DNA-binding domain"/>
    <property type="match status" value="1"/>
</dbReference>
<dbReference type="InterPro" id="IPR014402">
    <property type="entry name" value="Sig_transdc_resp-reg_Skn7"/>
</dbReference>
<evidence type="ECO:0000256" key="3">
    <source>
        <dbReference type="ARBA" id="ARBA00022553"/>
    </source>
</evidence>
<dbReference type="SUPFAM" id="SSF52172">
    <property type="entry name" value="CheY-like"/>
    <property type="match status" value="1"/>
</dbReference>
<evidence type="ECO:0000313" key="18">
    <source>
        <dbReference type="Proteomes" id="UP001141434"/>
    </source>
</evidence>
<dbReference type="SMART" id="SM00415">
    <property type="entry name" value="HSF"/>
    <property type="match status" value="1"/>
</dbReference>
<dbReference type="PROSITE" id="PS50110">
    <property type="entry name" value="RESPONSE_REGULATORY"/>
    <property type="match status" value="1"/>
</dbReference>
<feature type="region of interest" description="Disordered" evidence="15">
    <location>
        <begin position="332"/>
        <end position="358"/>
    </location>
</feature>
<dbReference type="InterPro" id="IPR000232">
    <property type="entry name" value="HSF_DNA-bd"/>
</dbReference>
<reference evidence="17" key="2">
    <citation type="journal article" date="2023" name="IMA Fungus">
        <title>Comparative genomic study of the Penicillium genus elucidates a diverse pangenome and 15 lateral gene transfer events.</title>
        <authorList>
            <person name="Petersen C."/>
            <person name="Sorensen T."/>
            <person name="Nielsen M.R."/>
            <person name="Sondergaard T.E."/>
            <person name="Sorensen J.L."/>
            <person name="Fitzpatrick D.A."/>
            <person name="Frisvad J.C."/>
            <person name="Nielsen K.L."/>
        </authorList>
    </citation>
    <scope>NUCLEOTIDE SEQUENCE</scope>
    <source>
        <strain evidence="17">IBT 34128</strain>
    </source>
</reference>
<feature type="region of interest" description="Disordered" evidence="15">
    <location>
        <begin position="577"/>
        <end position="625"/>
    </location>
</feature>
<proteinExistence type="inferred from homology"/>
<comment type="similarity">
    <text evidence="11">Belongs to the SKN7 family.</text>
</comment>
<dbReference type="PANTHER" id="PTHR45339">
    <property type="entry name" value="HYBRID SIGNAL TRANSDUCTION HISTIDINE KINASE J"/>
    <property type="match status" value="1"/>
</dbReference>
<dbReference type="Pfam" id="PF00447">
    <property type="entry name" value="HSF_DNA-bind"/>
    <property type="match status" value="1"/>
</dbReference>
<evidence type="ECO:0000256" key="12">
    <source>
        <dbReference type="PIRNR" id="PIRNR002595"/>
    </source>
</evidence>
<evidence type="ECO:0000256" key="14">
    <source>
        <dbReference type="SAM" id="Coils"/>
    </source>
</evidence>
<comment type="caution">
    <text evidence="17">The sequence shown here is derived from an EMBL/GenBank/DDBJ whole genome shotgun (WGS) entry which is preliminary data.</text>
</comment>
<keyword evidence="5 12" id="KW-0805">Transcription regulation</keyword>
<evidence type="ECO:0000256" key="13">
    <source>
        <dbReference type="PROSITE-ProRule" id="PRU00169"/>
    </source>
</evidence>
<dbReference type="SMART" id="SM00448">
    <property type="entry name" value="REC"/>
    <property type="match status" value="1"/>
</dbReference>
<dbReference type="InterPro" id="IPR001789">
    <property type="entry name" value="Sig_transdc_resp-reg_receiver"/>
</dbReference>
<protein>
    <recommendedName>
        <fullName evidence="12">Transcription factor</fullName>
    </recommendedName>
</protein>
<gene>
    <name evidence="17" type="ORF">NUU61_008196</name>
</gene>
<name>A0A9W9ES80_9EURO</name>
<feature type="compositionally biased region" description="Basic and acidic residues" evidence="15">
    <location>
        <begin position="336"/>
        <end position="352"/>
    </location>
</feature>
<dbReference type="AlphaFoldDB" id="A0A9W9ES80"/>
<dbReference type="PIRSF" id="PIRSF002595">
    <property type="entry name" value="RR_SKN7"/>
    <property type="match status" value="1"/>
</dbReference>
<comment type="subcellular location">
    <subcellularLocation>
        <location evidence="1 12">Nucleus</location>
    </subcellularLocation>
</comment>
<organism evidence="17 18">
    <name type="scientific">Penicillium alfredii</name>
    <dbReference type="NCBI Taxonomy" id="1506179"/>
    <lineage>
        <taxon>Eukaryota</taxon>
        <taxon>Fungi</taxon>
        <taxon>Dikarya</taxon>
        <taxon>Ascomycota</taxon>
        <taxon>Pezizomycotina</taxon>
        <taxon>Eurotiomycetes</taxon>
        <taxon>Eurotiomycetidae</taxon>
        <taxon>Eurotiales</taxon>
        <taxon>Aspergillaceae</taxon>
        <taxon>Penicillium</taxon>
    </lineage>
</organism>
<keyword evidence="6 14" id="KW-0175">Coiled coil</keyword>
<evidence type="ECO:0000259" key="16">
    <source>
        <dbReference type="PROSITE" id="PS50110"/>
    </source>
</evidence>
<dbReference type="FunFam" id="1.10.10.10:FF:000380">
    <property type="entry name" value="Transcription factor SKN7"/>
    <property type="match status" value="1"/>
</dbReference>
<sequence>MEGQTSNPPGNSSDFVRKLYKMLEDPSYASIVRWGDDGDSFVVLECEKFTKTILPKHFKHSNFASFVRQLNKYDFHKVRQNNEENGQSPYGQNAWEFKHPEFRMNNKESLDNIRRKAPAPRKQAQNNDDLVPTQQIDLLNQQIVAQQQQIQHLSDRYAQLTVDHQLMLQEVMRVQKTVLNHENVIHQVMTYLLSVDARQRRDSKAVTFQSQGGSTMSPSQVGAVDDEPSSPLQQASKLLNDMNAEIQFNLPGMDSMNDPQKAAPPPTVVSTPTMDAAARNGAVRPPTTAAPTPALVYPKMGGELEPVVYPVGATNGIDPMYSEHVNNVPYPMPAKPEIESSDARRQYPDNRKKSTNVDPGWMRSPQILLVEDDATCRQIGGKFLYSFSCVIDTAFDGLEAVNKIQGGSKYDLILMDIIMPNLDGVSACHLIRQFDRTPIIAMTSNIRSDDIQLYFQHGMDDVLPKPFTRKSLLDMLEKHLVHLKAMSQGMEAPPAGAAVTMAAQTSATQSIKEDSSPGQSPAGSMSNWQSPGQFQNMQAVQPTMPPVQGQYVAAAPAAYTVDQNGVQYPAATPVAVPAAGTPVRPPHRRQMSDMSGAAENPNMAKRQRMYPQPQPMMAVQAGRPG</sequence>
<feature type="region of interest" description="Disordered" evidence="15">
    <location>
        <begin position="204"/>
        <end position="231"/>
    </location>
</feature>
<feature type="coiled-coil region" evidence="14">
    <location>
        <begin position="136"/>
        <end position="163"/>
    </location>
</feature>
<dbReference type="InterPro" id="IPR036390">
    <property type="entry name" value="WH_DNA-bd_sf"/>
</dbReference>
<keyword evidence="4" id="KW-0902">Two-component regulatory system</keyword>
<keyword evidence="8 12" id="KW-0804">Transcription</keyword>
<dbReference type="GO" id="GO:0006357">
    <property type="term" value="P:regulation of transcription by RNA polymerase II"/>
    <property type="evidence" value="ECO:0007669"/>
    <property type="project" value="UniProtKB-UniRule"/>
</dbReference>
<keyword evidence="3 13" id="KW-0597">Phosphoprotein</keyword>